<name>A0A151ALS1_9CLOT</name>
<dbReference type="Pfam" id="PF04816">
    <property type="entry name" value="TrmK"/>
    <property type="match status" value="1"/>
</dbReference>
<dbReference type="GO" id="GO:0160105">
    <property type="term" value="F:tRNA (adenine(22)-N1)-methyltransferase activity"/>
    <property type="evidence" value="ECO:0007669"/>
    <property type="project" value="UniProtKB-EC"/>
</dbReference>
<reference evidence="1 2" key="1">
    <citation type="submission" date="2016-02" db="EMBL/GenBank/DDBJ databases">
        <title>Genome sequence of Clostridium colicanis DSM 13634.</title>
        <authorList>
            <person name="Poehlein A."/>
            <person name="Daniel R."/>
        </authorList>
    </citation>
    <scope>NUCLEOTIDE SEQUENCE [LARGE SCALE GENOMIC DNA]</scope>
    <source>
        <strain evidence="1 2">DSM 13634</strain>
    </source>
</reference>
<dbReference type="STRING" id="1121305.CLCOL_18560"/>
<dbReference type="PANTHER" id="PTHR38451:SF1">
    <property type="entry name" value="TRNA (ADENINE(22)-N(1))-METHYLTRANSFERASE"/>
    <property type="match status" value="1"/>
</dbReference>
<dbReference type="EC" id="2.1.1.217" evidence="1"/>
<dbReference type="GO" id="GO:0032259">
    <property type="term" value="P:methylation"/>
    <property type="evidence" value="ECO:0007669"/>
    <property type="project" value="UniProtKB-KW"/>
</dbReference>
<protein>
    <submittedName>
        <fullName evidence="1">tRNA (Adenine(22)-N(1))-methyltransferase</fullName>
        <ecNumber evidence="1">2.1.1.217</ecNumber>
    </submittedName>
</protein>
<keyword evidence="1" id="KW-0808">Transferase</keyword>
<gene>
    <name evidence="1" type="primary">trmK</name>
    <name evidence="1" type="ORF">CLCOL_18560</name>
</gene>
<dbReference type="EMBL" id="LTBB01000009">
    <property type="protein sequence ID" value="KYH28595.1"/>
    <property type="molecule type" value="Genomic_DNA"/>
</dbReference>
<accession>A0A151ALS1</accession>
<proteinExistence type="predicted"/>
<dbReference type="InterPro" id="IPR006901">
    <property type="entry name" value="TrmK"/>
</dbReference>
<dbReference type="InterPro" id="IPR029063">
    <property type="entry name" value="SAM-dependent_MTases_sf"/>
</dbReference>
<dbReference type="PIRSF" id="PIRSF018637">
    <property type="entry name" value="TrmK"/>
    <property type="match status" value="1"/>
</dbReference>
<organism evidence="1 2">
    <name type="scientific">Clostridium colicanis DSM 13634</name>
    <dbReference type="NCBI Taxonomy" id="1121305"/>
    <lineage>
        <taxon>Bacteria</taxon>
        <taxon>Bacillati</taxon>
        <taxon>Bacillota</taxon>
        <taxon>Clostridia</taxon>
        <taxon>Eubacteriales</taxon>
        <taxon>Clostridiaceae</taxon>
        <taxon>Clostridium</taxon>
    </lineage>
</organism>
<sequence>MNISIRLKTIASLIDECNRISDVGTDHAYLPIYLIKMGICKEAIASDINRGPVQKAEHNIKREGLENKITCRLGTGLTTIEPYEVDCAIIAGMGGNLIRDIIEESKDVFKSLKYAVLQPVQNPDILRKYLYESGYDILEEELCIDEGKYYEIIKVKYNNEPKILDDIYYEIGEKLIHKRHPLLKKYINHKINKYSNILSYIDDKTELAKLRRIELKRKIKKLEEIDLWL</sequence>
<keyword evidence="2" id="KW-1185">Reference proteome</keyword>
<dbReference type="Proteomes" id="UP000075374">
    <property type="component" value="Unassembled WGS sequence"/>
</dbReference>
<dbReference type="AlphaFoldDB" id="A0A151ALS1"/>
<dbReference type="SUPFAM" id="SSF53335">
    <property type="entry name" value="S-adenosyl-L-methionine-dependent methyltransferases"/>
    <property type="match status" value="1"/>
</dbReference>
<dbReference type="Gene3D" id="3.40.50.150">
    <property type="entry name" value="Vaccinia Virus protein VP39"/>
    <property type="match status" value="1"/>
</dbReference>
<comment type="caution">
    <text evidence="1">The sequence shown here is derived from an EMBL/GenBank/DDBJ whole genome shotgun (WGS) entry which is preliminary data.</text>
</comment>
<keyword evidence="1" id="KW-0489">Methyltransferase</keyword>
<evidence type="ECO:0000313" key="1">
    <source>
        <dbReference type="EMBL" id="KYH28595.1"/>
    </source>
</evidence>
<dbReference type="PANTHER" id="PTHR38451">
    <property type="entry name" value="TRNA (ADENINE(22)-N(1))-METHYLTRANSFERASE"/>
    <property type="match status" value="1"/>
</dbReference>
<dbReference type="RefSeq" id="WP_061858685.1">
    <property type="nucleotide sequence ID" value="NZ_LTBB01000009.1"/>
</dbReference>
<dbReference type="PATRIC" id="fig|1121305.3.peg.1858"/>
<evidence type="ECO:0000313" key="2">
    <source>
        <dbReference type="Proteomes" id="UP000075374"/>
    </source>
</evidence>